<evidence type="ECO:0000313" key="6">
    <source>
        <dbReference type="Proteomes" id="UP000234414"/>
    </source>
</evidence>
<dbReference type="PANTHER" id="PTHR30399:SF1">
    <property type="entry name" value="UTP PYROPHOSPHATASE"/>
    <property type="match status" value="1"/>
</dbReference>
<dbReference type="InterPro" id="IPR002725">
    <property type="entry name" value="YgjP-like_metallopeptidase"/>
</dbReference>
<dbReference type="InterPro" id="IPR053136">
    <property type="entry name" value="UTP_pyrophosphatase-like"/>
</dbReference>
<name>A0A0J8PMD9_STEMA</name>
<keyword evidence="4" id="KW-0378">Hydrolase</keyword>
<protein>
    <submittedName>
        <fullName evidence="3">M48 family metallopeptidase</fullName>
    </submittedName>
    <submittedName>
        <fullName evidence="2">M48 family peptidase</fullName>
    </submittedName>
    <submittedName>
        <fullName evidence="4">Metal-dependent hydrolase</fullName>
    </submittedName>
</protein>
<proteinExistence type="predicted"/>
<organism evidence="3 7">
    <name type="scientific">Stenotrophomonas maltophilia</name>
    <name type="common">Pseudomonas maltophilia</name>
    <name type="synonym">Xanthomonas maltophilia</name>
    <dbReference type="NCBI Taxonomy" id="40324"/>
    <lineage>
        <taxon>Bacteria</taxon>
        <taxon>Pseudomonadati</taxon>
        <taxon>Pseudomonadota</taxon>
        <taxon>Gammaproteobacteria</taxon>
        <taxon>Lysobacterales</taxon>
        <taxon>Lysobacteraceae</taxon>
        <taxon>Stenotrophomonas</taxon>
        <taxon>Stenotrophomonas maltophilia group</taxon>
    </lineage>
</organism>
<dbReference type="EMBL" id="CP025298">
    <property type="protein sequence ID" value="AUI08560.1"/>
    <property type="molecule type" value="Genomic_DNA"/>
</dbReference>
<sequence length="166" mass="19343">MAVLKYLTGYPEPLVAQVSELLAQGKLGPWLQQRYPDPHEVRSDRQLYDYTQELKDRYLRKSVPLNKVCYDNTLEVIKHALGTHTAISRVHGGRLKASREIRIATVFRQAPAAFLRMIVVHELAHLKEADHNKAFYQLCQHMEPDYLQLEFDTRLYLTELANRGQR</sequence>
<dbReference type="Gene3D" id="3.30.2010.10">
    <property type="entry name" value="Metalloproteases ('zincins'), catalytic domain"/>
    <property type="match status" value="1"/>
</dbReference>
<dbReference type="Pfam" id="PF01863">
    <property type="entry name" value="YgjP-like"/>
    <property type="match status" value="1"/>
</dbReference>
<evidence type="ECO:0000313" key="4">
    <source>
        <dbReference type="EMBL" id="KOO82082.1"/>
    </source>
</evidence>
<reference evidence="2 6" key="2">
    <citation type="submission" date="2017-12" db="EMBL/GenBank/DDBJ databases">
        <title>Complete Genome Sequence of Stenotrophomonas maltophilia CSM2.</title>
        <authorList>
            <person name="Castro-Jaimes S."/>
            <person name="Lopez-Leal G."/>
            <person name="Barberena Jonas C."/>
            <person name="Bustos P."/>
            <person name="Perez-Oseguera A."/>
            <person name="Cevallos M.A."/>
        </authorList>
    </citation>
    <scope>NUCLEOTIDE SEQUENCE [LARGE SCALE GENOMIC DNA]</scope>
    <source>
        <strain evidence="2 6">CSM2</strain>
    </source>
</reference>
<dbReference type="Proteomes" id="UP000234414">
    <property type="component" value="Chromosome"/>
</dbReference>
<dbReference type="RefSeq" id="WP_043035443.1">
    <property type="nucleotide sequence ID" value="NZ_CAXYHH010000032.1"/>
</dbReference>
<reference evidence="3" key="3">
    <citation type="submission" date="2022-07" db="EMBL/GenBank/DDBJ databases">
        <authorList>
            <consortium name="Clinical and Environmental Microbiology Branch: Whole genome sequencing antimicrobial resistance pathogens in the healthcare setting"/>
        </authorList>
    </citation>
    <scope>NUCLEOTIDE SEQUENCE</scope>
    <source>
        <strain evidence="3">Stenotrophomonas_maltophilia_2021CK-00905</strain>
    </source>
</reference>
<dbReference type="EMBL" id="JZIW01000001">
    <property type="protein sequence ID" value="KOO82082.1"/>
    <property type="molecule type" value="Genomic_DNA"/>
</dbReference>
<evidence type="ECO:0000313" key="3">
    <source>
        <dbReference type="EMBL" id="EKT4442897.1"/>
    </source>
</evidence>
<gene>
    <name evidence="3" type="ORF">QEK83_003587</name>
    <name evidence="2" type="ORF">SmaCSM2_15810</name>
    <name evidence="4" type="ORF">VL23_01930</name>
</gene>
<dbReference type="PANTHER" id="PTHR30399">
    <property type="entry name" value="UNCHARACTERIZED PROTEIN YGJP"/>
    <property type="match status" value="1"/>
</dbReference>
<reference evidence="4 5" key="1">
    <citation type="journal article" date="2015" name="Antimicrob. Agents Chemother.">
        <title>Whole-Genome Sequencing Identifies Emergence of a Quinolone Resistance Mutation in a Case of Stenotrophomonas maltophilia Bacteremia.</title>
        <authorList>
            <person name="Pak T.R."/>
            <person name="Altman D.R."/>
            <person name="Attie O."/>
            <person name="Sebra R."/>
            <person name="Hamula C.L."/>
            <person name="Lewis M."/>
            <person name="Deikus G."/>
            <person name="Newman L.C."/>
            <person name="Fang G."/>
            <person name="Hand J."/>
            <person name="Papel G."/>
            <person name="Wallach F."/>
            <person name="Schadt E.E."/>
            <person name="Huprikar S."/>
            <person name="van Bakel H."/>
            <person name="Kasarskis A."/>
            <person name="Bashir A."/>
        </authorList>
    </citation>
    <scope>NUCLEOTIDE SEQUENCE [LARGE SCALE GENOMIC DNA]</scope>
    <source>
        <strain evidence="4 5">ISMMS6</strain>
    </source>
</reference>
<dbReference type="CDD" id="cd07344">
    <property type="entry name" value="M48_yhfN_like"/>
    <property type="match status" value="1"/>
</dbReference>
<evidence type="ECO:0000259" key="1">
    <source>
        <dbReference type="Pfam" id="PF01863"/>
    </source>
</evidence>
<dbReference type="GO" id="GO:0016787">
    <property type="term" value="F:hydrolase activity"/>
    <property type="evidence" value="ECO:0007669"/>
    <property type="project" value="UniProtKB-KW"/>
</dbReference>
<feature type="domain" description="YgjP-like metallopeptidase" evidence="1">
    <location>
        <begin position="95"/>
        <end position="148"/>
    </location>
</feature>
<dbReference type="AlphaFoldDB" id="A0A0J8PMD9"/>
<dbReference type="EMBL" id="ABLOMU010000057">
    <property type="protein sequence ID" value="EKT4442897.1"/>
    <property type="molecule type" value="Genomic_DNA"/>
</dbReference>
<evidence type="ECO:0000313" key="7">
    <source>
        <dbReference type="Proteomes" id="UP001214521"/>
    </source>
</evidence>
<dbReference type="OrthoDB" id="9000630at2"/>
<accession>A0A0J8PMD9</accession>
<evidence type="ECO:0000313" key="2">
    <source>
        <dbReference type="EMBL" id="AUI08560.1"/>
    </source>
</evidence>
<dbReference type="Proteomes" id="UP001214521">
    <property type="component" value="Unassembled WGS sequence"/>
</dbReference>
<dbReference type="Proteomes" id="UP000037632">
    <property type="component" value="Unassembled WGS sequence"/>
</dbReference>
<evidence type="ECO:0000313" key="5">
    <source>
        <dbReference type="Proteomes" id="UP000037632"/>
    </source>
</evidence>
<dbReference type="GeneID" id="93705103"/>